<keyword evidence="3" id="KW-1185">Reference proteome</keyword>
<dbReference type="EMBL" id="BAAAWD010000019">
    <property type="protein sequence ID" value="GAA3030185.1"/>
    <property type="molecule type" value="Genomic_DNA"/>
</dbReference>
<accession>A0ABP6L217</accession>
<dbReference type="Proteomes" id="UP001499930">
    <property type="component" value="Unassembled WGS sequence"/>
</dbReference>
<name>A0ABP6L217_9ACTN</name>
<evidence type="ECO:0000256" key="1">
    <source>
        <dbReference type="SAM" id="MobiDB-lite"/>
    </source>
</evidence>
<organism evidence="2 3">
    <name type="scientific">Streptosporangium longisporum</name>
    <dbReference type="NCBI Taxonomy" id="46187"/>
    <lineage>
        <taxon>Bacteria</taxon>
        <taxon>Bacillati</taxon>
        <taxon>Actinomycetota</taxon>
        <taxon>Actinomycetes</taxon>
        <taxon>Streptosporangiales</taxon>
        <taxon>Streptosporangiaceae</taxon>
        <taxon>Streptosporangium</taxon>
    </lineage>
</organism>
<protein>
    <submittedName>
        <fullName evidence="2">Uncharacterized protein</fullName>
    </submittedName>
</protein>
<evidence type="ECO:0000313" key="2">
    <source>
        <dbReference type="EMBL" id="GAA3030185.1"/>
    </source>
</evidence>
<reference evidence="3" key="1">
    <citation type="journal article" date="2019" name="Int. J. Syst. Evol. Microbiol.">
        <title>The Global Catalogue of Microorganisms (GCM) 10K type strain sequencing project: providing services to taxonomists for standard genome sequencing and annotation.</title>
        <authorList>
            <consortium name="The Broad Institute Genomics Platform"/>
            <consortium name="The Broad Institute Genome Sequencing Center for Infectious Disease"/>
            <person name="Wu L."/>
            <person name="Ma J."/>
        </authorList>
    </citation>
    <scope>NUCLEOTIDE SEQUENCE [LARGE SCALE GENOMIC DNA]</scope>
    <source>
        <strain evidence="3">JCM 3106</strain>
    </source>
</reference>
<feature type="compositionally biased region" description="Low complexity" evidence="1">
    <location>
        <begin position="118"/>
        <end position="133"/>
    </location>
</feature>
<feature type="region of interest" description="Disordered" evidence="1">
    <location>
        <begin position="118"/>
        <end position="161"/>
    </location>
</feature>
<evidence type="ECO:0000313" key="3">
    <source>
        <dbReference type="Proteomes" id="UP001499930"/>
    </source>
</evidence>
<comment type="caution">
    <text evidence="2">The sequence shown here is derived from an EMBL/GenBank/DDBJ whole genome shotgun (WGS) entry which is preliminary data.</text>
</comment>
<proteinExistence type="predicted"/>
<sequence length="161" mass="16746">MRIAARSAAARIATAARIRATGTPVIRSTRSGHQAATEVRTASKPPVRAATYASSTSPWAMTMCSRPSASARSVPGVGCRCRSAWRAVAVTRGSMTISRPPASRIAARCRTKGGMVSATFPPASSTASARARSVIGNGRPRSMPKARPVAAAAEDMQNRPL</sequence>
<gene>
    <name evidence="2" type="ORF">GCM10017559_66000</name>
</gene>